<evidence type="ECO:0000256" key="2">
    <source>
        <dbReference type="ARBA" id="ARBA00022490"/>
    </source>
</evidence>
<dbReference type="EnsemblMetazoa" id="CJA16377.1">
    <property type="protein sequence ID" value="CJA16377.1"/>
    <property type="gene ID" value="WBGene00135581"/>
</dbReference>
<sequence>METYSLADQQFETREFTKGLDELKKRRATGEETCDLLWRMCRFCHELSTTLSGEQRSKVLVEGRDYGMKAMELDPSCFLAAKWAAIMFGLVVDQLPTKEKINEGGKLRDMLDKALELDPTDFALLHLRARFSYTIANLSWLERKAASVLYNEVPKATIDDALADFEAAYEQRADWIENLLFLSKCHLAKKNKTKARELANKIMELPAETQNDEEFVKEAKALLSKC</sequence>
<reference evidence="7" key="1">
    <citation type="submission" date="2010-08" db="EMBL/GenBank/DDBJ databases">
        <authorList>
            <consortium name="Caenorhabditis japonica Sequencing Consortium"/>
            <person name="Wilson R.K."/>
        </authorList>
    </citation>
    <scope>NUCLEOTIDE SEQUENCE [LARGE SCALE GENOMIC DNA]</scope>
    <source>
        <strain evidence="7">DF5081</strain>
    </source>
</reference>
<dbReference type="GO" id="GO:0005739">
    <property type="term" value="C:mitochondrion"/>
    <property type="evidence" value="ECO:0007669"/>
    <property type="project" value="TreeGrafter"/>
</dbReference>
<dbReference type="Gene3D" id="1.25.40.10">
    <property type="entry name" value="Tetratricopeptide repeat domain"/>
    <property type="match status" value="1"/>
</dbReference>
<dbReference type="FunFam" id="1.25.40.10:FF:002154">
    <property type="entry name" value="regulator of microtubule dynamics protein 1"/>
    <property type="match status" value="1"/>
</dbReference>
<dbReference type="SUPFAM" id="SSF48452">
    <property type="entry name" value="TPR-like"/>
    <property type="match status" value="1"/>
</dbReference>
<dbReference type="Proteomes" id="UP000005237">
    <property type="component" value="Unassembled WGS sequence"/>
</dbReference>
<evidence type="ECO:0000256" key="3">
    <source>
        <dbReference type="ARBA" id="ARBA00022701"/>
    </source>
</evidence>
<evidence type="ECO:0000256" key="1">
    <source>
        <dbReference type="ARBA" id="ARBA00004647"/>
    </source>
</evidence>
<organism evidence="6 7">
    <name type="scientific">Caenorhabditis japonica</name>
    <dbReference type="NCBI Taxonomy" id="281687"/>
    <lineage>
        <taxon>Eukaryota</taxon>
        <taxon>Metazoa</taxon>
        <taxon>Ecdysozoa</taxon>
        <taxon>Nematoda</taxon>
        <taxon>Chromadorea</taxon>
        <taxon>Rhabditida</taxon>
        <taxon>Rhabditina</taxon>
        <taxon>Rhabditomorpha</taxon>
        <taxon>Rhabditoidea</taxon>
        <taxon>Rhabditidae</taxon>
        <taxon>Peloderinae</taxon>
        <taxon>Caenorhabditis</taxon>
    </lineage>
</organism>
<dbReference type="GO" id="GO:0019900">
    <property type="term" value="F:kinase binding"/>
    <property type="evidence" value="ECO:0007669"/>
    <property type="project" value="EnsemblMetazoa"/>
</dbReference>
<dbReference type="Pfam" id="PF21033">
    <property type="entry name" value="RMD1-3"/>
    <property type="match status" value="1"/>
</dbReference>
<evidence type="ECO:0000256" key="4">
    <source>
        <dbReference type="ARBA" id="ARBA00023212"/>
    </source>
</evidence>
<accession>A0A8R1DZ82</accession>
<reference evidence="6" key="2">
    <citation type="submission" date="2022-06" db="UniProtKB">
        <authorList>
            <consortium name="EnsemblMetazoa"/>
        </authorList>
    </citation>
    <scope>IDENTIFICATION</scope>
    <source>
        <strain evidence="6">DF5081</strain>
    </source>
</reference>
<keyword evidence="3" id="KW-0493">Microtubule</keyword>
<keyword evidence="2" id="KW-0963">Cytoplasm</keyword>
<dbReference type="GO" id="GO:0097431">
    <property type="term" value="C:mitotic spindle pole"/>
    <property type="evidence" value="ECO:0007669"/>
    <property type="project" value="EnsemblMetazoa"/>
</dbReference>
<dbReference type="GO" id="GO:0005876">
    <property type="term" value="C:spindle microtubule"/>
    <property type="evidence" value="ECO:0007669"/>
    <property type="project" value="EnsemblMetazoa"/>
</dbReference>
<dbReference type="GO" id="GO:0007052">
    <property type="term" value="P:mitotic spindle organization"/>
    <property type="evidence" value="ECO:0007669"/>
    <property type="project" value="EnsemblMetazoa"/>
</dbReference>
<evidence type="ECO:0000313" key="6">
    <source>
        <dbReference type="EnsemblMetazoa" id="CJA16377.1"/>
    </source>
</evidence>
<evidence type="ECO:0000313" key="7">
    <source>
        <dbReference type="Proteomes" id="UP000005237"/>
    </source>
</evidence>
<dbReference type="GO" id="GO:0051315">
    <property type="term" value="P:attachment of mitotic spindle microtubules to kinetochore"/>
    <property type="evidence" value="ECO:0007669"/>
    <property type="project" value="EnsemblMetazoa"/>
</dbReference>
<dbReference type="GO" id="GO:0008017">
    <property type="term" value="F:microtubule binding"/>
    <property type="evidence" value="ECO:0007669"/>
    <property type="project" value="TreeGrafter"/>
</dbReference>
<dbReference type="PANTHER" id="PTHR16056">
    <property type="entry name" value="REGULATOR OF MICROTUBULE DYNAMICS PROTEIN"/>
    <property type="match status" value="1"/>
</dbReference>
<dbReference type="PANTHER" id="PTHR16056:SF4">
    <property type="entry name" value="REGULATOR OF MICROTUBULE DYNAMICS PROTEIN 1"/>
    <property type="match status" value="1"/>
</dbReference>
<keyword evidence="4" id="KW-0206">Cytoskeleton</keyword>
<proteinExistence type="predicted"/>
<comment type="subcellular location">
    <subcellularLocation>
        <location evidence="1">Cytoplasm</location>
        <location evidence="1">Cytoskeleton</location>
        <location evidence="1">Spindle pole</location>
    </subcellularLocation>
</comment>
<dbReference type="InterPro" id="IPR011990">
    <property type="entry name" value="TPR-like_helical_dom_sf"/>
</dbReference>
<dbReference type="InterPro" id="IPR049039">
    <property type="entry name" value="RMD1-3_a_helical_rpt"/>
</dbReference>
<protein>
    <recommendedName>
        <fullName evidence="5">Regulator of microtubule dynamics protein 1</fullName>
    </recommendedName>
</protein>
<name>A0A8R1DZ82_CAEJA</name>
<keyword evidence="7" id="KW-1185">Reference proteome</keyword>
<evidence type="ECO:0000256" key="5">
    <source>
        <dbReference type="ARBA" id="ARBA00039966"/>
    </source>
</evidence>
<dbReference type="AlphaFoldDB" id="A0A8R1DZ82"/>